<feature type="domain" description="Mur ligase N-terminal catalytic" evidence="12">
    <location>
        <begin position="27"/>
        <end position="101"/>
    </location>
</feature>
<dbReference type="Pfam" id="PF02875">
    <property type="entry name" value="Mur_ligase_C"/>
    <property type="match status" value="1"/>
</dbReference>
<evidence type="ECO:0000259" key="14">
    <source>
        <dbReference type="Pfam" id="PF08245"/>
    </source>
</evidence>
<evidence type="ECO:0000313" key="16">
    <source>
        <dbReference type="Proteomes" id="UP000282076"/>
    </source>
</evidence>
<evidence type="ECO:0000313" key="15">
    <source>
        <dbReference type="EMBL" id="RKP58033.1"/>
    </source>
</evidence>
<dbReference type="InterPro" id="IPR013221">
    <property type="entry name" value="Mur_ligase_cen"/>
</dbReference>
<evidence type="ECO:0000256" key="6">
    <source>
        <dbReference type="ARBA" id="ARBA00022960"/>
    </source>
</evidence>
<organism evidence="15 16">
    <name type="scientific">Cohnella endophytica</name>
    <dbReference type="NCBI Taxonomy" id="2419778"/>
    <lineage>
        <taxon>Bacteria</taxon>
        <taxon>Bacillati</taxon>
        <taxon>Bacillota</taxon>
        <taxon>Bacilli</taxon>
        <taxon>Bacillales</taxon>
        <taxon>Paenibacillaceae</taxon>
        <taxon>Cohnella</taxon>
    </lineage>
</organism>
<comment type="subcellular location">
    <subcellularLocation>
        <location evidence="10 11">Cytoplasm</location>
    </subcellularLocation>
</comment>
<dbReference type="Pfam" id="PF08245">
    <property type="entry name" value="Mur_ligase_M"/>
    <property type="match status" value="1"/>
</dbReference>
<dbReference type="InterPro" id="IPR000713">
    <property type="entry name" value="Mur_ligase_N"/>
</dbReference>
<keyword evidence="6 10" id="KW-0133">Cell shape</keyword>
<dbReference type="GO" id="GO:0005737">
    <property type="term" value="C:cytoplasm"/>
    <property type="evidence" value="ECO:0007669"/>
    <property type="project" value="UniProtKB-SubCell"/>
</dbReference>
<evidence type="ECO:0000259" key="12">
    <source>
        <dbReference type="Pfam" id="PF01225"/>
    </source>
</evidence>
<keyword evidence="5 10" id="KW-0067">ATP-binding</keyword>
<dbReference type="InterPro" id="IPR036615">
    <property type="entry name" value="Mur_ligase_C_dom_sf"/>
</dbReference>
<feature type="domain" description="Mur ligase central" evidence="14">
    <location>
        <begin position="112"/>
        <end position="299"/>
    </location>
</feature>
<comment type="pathway">
    <text evidence="10 11">Cell wall biogenesis; peptidoglycan biosynthesis.</text>
</comment>
<dbReference type="RefSeq" id="WP_120973752.1">
    <property type="nucleotide sequence ID" value="NZ_RBZM01000001.1"/>
</dbReference>
<dbReference type="UniPathway" id="UPA00219"/>
<dbReference type="GO" id="GO:0071555">
    <property type="term" value="P:cell wall organization"/>
    <property type="evidence" value="ECO:0007669"/>
    <property type="project" value="UniProtKB-KW"/>
</dbReference>
<dbReference type="PANTHER" id="PTHR43024:SF1">
    <property type="entry name" value="UDP-N-ACETYLMURAMOYL-TRIPEPTIDE--D-ALANYL-D-ALANINE LIGASE"/>
    <property type="match status" value="1"/>
</dbReference>
<dbReference type="OrthoDB" id="9801978at2"/>
<keyword evidence="3 10" id="KW-0132">Cell division</keyword>
<dbReference type="SUPFAM" id="SSF53244">
    <property type="entry name" value="MurD-like peptide ligases, peptide-binding domain"/>
    <property type="match status" value="1"/>
</dbReference>
<dbReference type="EMBL" id="RBZM01000001">
    <property type="protein sequence ID" value="RKP58033.1"/>
    <property type="molecule type" value="Genomic_DNA"/>
</dbReference>
<keyword evidence="1 10" id="KW-0963">Cytoplasm</keyword>
<evidence type="ECO:0000256" key="9">
    <source>
        <dbReference type="ARBA" id="ARBA00023316"/>
    </source>
</evidence>
<evidence type="ECO:0000256" key="7">
    <source>
        <dbReference type="ARBA" id="ARBA00022984"/>
    </source>
</evidence>
<comment type="caution">
    <text evidence="15">The sequence shown here is derived from an EMBL/GenBank/DDBJ whole genome shotgun (WGS) entry which is preliminary data.</text>
</comment>
<dbReference type="Proteomes" id="UP000282076">
    <property type="component" value="Unassembled WGS sequence"/>
</dbReference>
<evidence type="ECO:0000256" key="4">
    <source>
        <dbReference type="ARBA" id="ARBA00022741"/>
    </source>
</evidence>
<feature type="binding site" evidence="10">
    <location>
        <begin position="114"/>
        <end position="120"/>
    </location>
    <ligand>
        <name>ATP</name>
        <dbReference type="ChEBI" id="CHEBI:30616"/>
    </ligand>
</feature>
<protein>
    <recommendedName>
        <fullName evidence="10 11">UDP-N-acetylmuramoyl-tripeptide--D-alanyl-D-alanine ligase</fullName>
        <ecNumber evidence="10 11">6.3.2.10</ecNumber>
    </recommendedName>
    <alternativeName>
        <fullName evidence="10">D-alanyl-D-alanine-adding enzyme</fullName>
    </alternativeName>
</protein>
<keyword evidence="8 10" id="KW-0131">Cell cycle</keyword>
<dbReference type="InterPro" id="IPR005863">
    <property type="entry name" value="UDP-N-AcMur_synth"/>
</dbReference>
<accession>A0A494Y7I0</accession>
<comment type="function">
    <text evidence="10 11">Involved in cell wall formation. Catalyzes the final step in the synthesis of UDP-N-acetylmuramoyl-pentapeptide, the precursor of murein.</text>
</comment>
<dbReference type="SUPFAM" id="SSF53623">
    <property type="entry name" value="MurD-like peptide ligases, catalytic domain"/>
    <property type="match status" value="1"/>
</dbReference>
<dbReference type="InterPro" id="IPR004101">
    <property type="entry name" value="Mur_ligase_C"/>
</dbReference>
<feature type="domain" description="Mur ligase C-terminal" evidence="13">
    <location>
        <begin position="322"/>
        <end position="446"/>
    </location>
</feature>
<dbReference type="Gene3D" id="3.40.1390.10">
    <property type="entry name" value="MurE/MurF, N-terminal domain"/>
    <property type="match status" value="1"/>
</dbReference>
<name>A0A494Y7I0_9BACL</name>
<evidence type="ECO:0000256" key="2">
    <source>
        <dbReference type="ARBA" id="ARBA00022598"/>
    </source>
</evidence>
<dbReference type="GO" id="GO:0009252">
    <property type="term" value="P:peptidoglycan biosynthetic process"/>
    <property type="evidence" value="ECO:0007669"/>
    <property type="project" value="UniProtKB-UniRule"/>
</dbReference>
<evidence type="ECO:0000259" key="13">
    <source>
        <dbReference type="Pfam" id="PF02875"/>
    </source>
</evidence>
<dbReference type="InterPro" id="IPR036565">
    <property type="entry name" value="Mur-like_cat_sf"/>
</dbReference>
<dbReference type="Pfam" id="PF01225">
    <property type="entry name" value="Mur_ligase"/>
    <property type="match status" value="1"/>
</dbReference>
<dbReference type="EC" id="6.3.2.10" evidence="10 11"/>
<keyword evidence="7 10" id="KW-0573">Peptidoglycan synthesis</keyword>
<dbReference type="InterPro" id="IPR051046">
    <property type="entry name" value="MurCDEF_CellWall_CoF430Synth"/>
</dbReference>
<dbReference type="InterPro" id="IPR035911">
    <property type="entry name" value="MurE/MurF_N"/>
</dbReference>
<gene>
    <name evidence="10" type="primary">murF</name>
    <name evidence="15" type="ORF">D7Z26_00540</name>
</gene>
<dbReference type="HAMAP" id="MF_02019">
    <property type="entry name" value="MurF"/>
    <property type="match status" value="1"/>
</dbReference>
<dbReference type="GO" id="GO:0005524">
    <property type="term" value="F:ATP binding"/>
    <property type="evidence" value="ECO:0007669"/>
    <property type="project" value="UniProtKB-UniRule"/>
</dbReference>
<evidence type="ECO:0000256" key="10">
    <source>
        <dbReference type="HAMAP-Rule" id="MF_02019"/>
    </source>
</evidence>
<dbReference type="GO" id="GO:0008766">
    <property type="term" value="F:UDP-N-acetylmuramoylalanyl-D-glutamyl-2,6-diaminopimelate-D-alanyl-D-alanine ligase activity"/>
    <property type="evidence" value="ECO:0007669"/>
    <property type="project" value="RHEA"/>
</dbReference>
<comment type="catalytic activity">
    <reaction evidence="10 11">
        <text>D-alanyl-D-alanine + UDP-N-acetyl-alpha-D-muramoyl-L-alanyl-gamma-D-glutamyl-meso-2,6-diaminopimelate + ATP = UDP-N-acetyl-alpha-D-muramoyl-L-alanyl-gamma-D-glutamyl-meso-2,6-diaminopimeloyl-D-alanyl-D-alanine + ADP + phosphate + H(+)</text>
        <dbReference type="Rhea" id="RHEA:28374"/>
        <dbReference type="ChEBI" id="CHEBI:15378"/>
        <dbReference type="ChEBI" id="CHEBI:30616"/>
        <dbReference type="ChEBI" id="CHEBI:43474"/>
        <dbReference type="ChEBI" id="CHEBI:57822"/>
        <dbReference type="ChEBI" id="CHEBI:61386"/>
        <dbReference type="ChEBI" id="CHEBI:83905"/>
        <dbReference type="ChEBI" id="CHEBI:456216"/>
        <dbReference type="EC" id="6.3.2.10"/>
    </reaction>
</comment>
<dbReference type="Gene3D" id="3.90.190.20">
    <property type="entry name" value="Mur ligase, C-terminal domain"/>
    <property type="match status" value="1"/>
</dbReference>
<keyword evidence="4 10" id="KW-0547">Nucleotide-binding</keyword>
<evidence type="ECO:0000256" key="8">
    <source>
        <dbReference type="ARBA" id="ARBA00023306"/>
    </source>
</evidence>
<evidence type="ECO:0000256" key="3">
    <source>
        <dbReference type="ARBA" id="ARBA00022618"/>
    </source>
</evidence>
<comment type="similarity">
    <text evidence="10">Belongs to the MurCDEF family. MurF subfamily.</text>
</comment>
<reference evidence="15 16" key="1">
    <citation type="submission" date="2018-10" db="EMBL/GenBank/DDBJ databases">
        <title>Cohnella sp. M2MS4P-1, whole genome shotgun sequence.</title>
        <authorList>
            <person name="Tuo L."/>
        </authorList>
    </citation>
    <scope>NUCLEOTIDE SEQUENCE [LARGE SCALE GENOMIC DNA]</scope>
    <source>
        <strain evidence="15 16">M2MS4P-1</strain>
    </source>
</reference>
<dbReference type="NCBIfam" id="TIGR01143">
    <property type="entry name" value="murF"/>
    <property type="match status" value="1"/>
</dbReference>
<proteinExistence type="inferred from homology"/>
<keyword evidence="16" id="KW-1185">Reference proteome</keyword>
<keyword evidence="9 10" id="KW-0961">Cell wall biogenesis/degradation</keyword>
<evidence type="ECO:0000256" key="1">
    <source>
        <dbReference type="ARBA" id="ARBA00022490"/>
    </source>
</evidence>
<dbReference type="GO" id="GO:0051301">
    <property type="term" value="P:cell division"/>
    <property type="evidence" value="ECO:0007669"/>
    <property type="project" value="UniProtKB-KW"/>
</dbReference>
<sequence length="464" mass="50661">MILRTLQQVSEMGNTSFPTKEQKNVVINGVSIDSRTLRQGNLYIPIVGERFNGHAFVDAAIEKGASAVLWNREEPNPPLGRIPVLMVEDTLLAIQALARSYREQLRTTVIGITGSNGKTSTKDMLAECLSYRFKTRKTTGNLNNHLGVPLTLLSLEEDTEMAVVEMGMSGLGEIELLSVMAKPDIAIITNIGEAHLGDLGSLSNIAKAKTEIVAGLKPNGILIYNGNHILLSRAIEALKEPFGKLTFGEQPFHHYYPSDMALDEKGSAFTVARHPGIVYSIPLAGKHQVLNALAVIATALDVGMDEATIRASLANVRITGMRNEIVQAERLTVIDDTYKSNPSSAVAALETLYLWPAGRQKLAVLGDMHDLGEQDVSLHHLVGTCADPERLDYLFVFGPLSLHTADGALRRMPADRVFHYLDKQQMTAHLRDILEPDAVVLIKASRAMQMEDIATALTSEGVKR</sequence>
<keyword evidence="2 10" id="KW-0436">Ligase</keyword>
<dbReference type="AlphaFoldDB" id="A0A494Y7I0"/>
<dbReference type="SUPFAM" id="SSF63418">
    <property type="entry name" value="MurE/MurF N-terminal domain"/>
    <property type="match status" value="1"/>
</dbReference>
<evidence type="ECO:0000256" key="11">
    <source>
        <dbReference type="RuleBase" id="RU004136"/>
    </source>
</evidence>
<dbReference type="GO" id="GO:0047480">
    <property type="term" value="F:UDP-N-acetylmuramoyl-tripeptide-D-alanyl-D-alanine ligase activity"/>
    <property type="evidence" value="ECO:0007669"/>
    <property type="project" value="UniProtKB-UniRule"/>
</dbReference>
<dbReference type="PANTHER" id="PTHR43024">
    <property type="entry name" value="UDP-N-ACETYLMURAMOYL-TRIPEPTIDE--D-ALANYL-D-ALANINE LIGASE"/>
    <property type="match status" value="1"/>
</dbReference>
<dbReference type="GO" id="GO:0008360">
    <property type="term" value="P:regulation of cell shape"/>
    <property type="evidence" value="ECO:0007669"/>
    <property type="project" value="UniProtKB-KW"/>
</dbReference>
<evidence type="ECO:0000256" key="5">
    <source>
        <dbReference type="ARBA" id="ARBA00022840"/>
    </source>
</evidence>
<dbReference type="Gene3D" id="3.40.1190.10">
    <property type="entry name" value="Mur-like, catalytic domain"/>
    <property type="match status" value="1"/>
</dbReference>